<dbReference type="Gene3D" id="3.40.50.1100">
    <property type="match status" value="3"/>
</dbReference>
<dbReference type="OrthoDB" id="34584at2"/>
<dbReference type="NCBIfam" id="TIGR03528">
    <property type="entry name" value="2_3_DAP_am_ly"/>
    <property type="match status" value="1"/>
</dbReference>
<protein>
    <submittedName>
        <fullName evidence="4">Diaminopropionate ammonia-lyase</fullName>
    </submittedName>
</protein>
<dbReference type="InterPro" id="IPR010081">
    <property type="entry name" value="DiNH2opropionate_NH3_lyase"/>
</dbReference>
<comment type="caution">
    <text evidence="4">The sequence shown here is derived from an EMBL/GenBank/DDBJ whole genome shotgun (WGS) entry which is preliminary data.</text>
</comment>
<evidence type="ECO:0000256" key="1">
    <source>
        <dbReference type="ARBA" id="ARBA00001933"/>
    </source>
</evidence>
<organism evidence="4 5">
    <name type="scientific">Photobacterium proteolyticum</name>
    <dbReference type="NCBI Taxonomy" id="1903952"/>
    <lineage>
        <taxon>Bacteria</taxon>
        <taxon>Pseudomonadati</taxon>
        <taxon>Pseudomonadota</taxon>
        <taxon>Gammaproteobacteria</taxon>
        <taxon>Vibrionales</taxon>
        <taxon>Vibrionaceae</taxon>
        <taxon>Photobacterium</taxon>
    </lineage>
</organism>
<dbReference type="SUPFAM" id="SSF53686">
    <property type="entry name" value="Tryptophan synthase beta subunit-like PLP-dependent enzymes"/>
    <property type="match status" value="1"/>
</dbReference>
<comment type="cofactor">
    <cofactor evidence="1">
        <name>pyridoxal 5'-phosphate</name>
        <dbReference type="ChEBI" id="CHEBI:597326"/>
    </cofactor>
</comment>
<dbReference type="GO" id="GO:0030170">
    <property type="term" value="F:pyridoxal phosphate binding"/>
    <property type="evidence" value="ECO:0007669"/>
    <property type="project" value="InterPro"/>
</dbReference>
<gene>
    <name evidence="4" type="ORF">BIT28_22495</name>
</gene>
<dbReference type="AlphaFoldDB" id="A0A1Q9GLJ5"/>
<keyword evidence="4" id="KW-0456">Lyase</keyword>
<dbReference type="InterPro" id="IPR001926">
    <property type="entry name" value="TrpB-like_PALP"/>
</dbReference>
<name>A0A1Q9GLJ5_9GAMM</name>
<evidence type="ECO:0000259" key="3">
    <source>
        <dbReference type="Pfam" id="PF00291"/>
    </source>
</evidence>
<evidence type="ECO:0000256" key="2">
    <source>
        <dbReference type="ARBA" id="ARBA00022898"/>
    </source>
</evidence>
<sequence>MLKVSNNQFYTGETCSLFTTEIAQRTREFHRQIEGYQPTPLVSLPQLAAKLGVKAIMVKDESHRFGLNAFKVLGGSYALGRLLAEHLKMDIAEIDLKTVSSKLEKPLVFTTATAGNHGTGVAWAAREMGQKAVVYMPKGSAQASVNRIKGLGAECIVTDVNYDDTVRLANKTAEENGSMLVQDTAWEGYDKIPTWISQGYMTMADEAIEQAAAMPEGLPTHVMLQAGVGAMAGGVLGFLADKLGAENFKTIIAEPSAADCIFRSGSSDDGSMVNVTGDLNSIMAGLACGEPNPVTWPILRDCSDVFVSVDDNVAATGMRILGNPLKGDQAITSGESGAITMGLLHLLANHPEGQKVAKNIGLDQDAVVMIFSTEGDTNAERYRQIVWEGKLPLND</sequence>
<proteinExistence type="predicted"/>
<reference evidence="4 5" key="1">
    <citation type="submission" date="2016-09" db="EMBL/GenBank/DDBJ databases">
        <title>Photobacterium proteolyticum sp. nov. a protease producing bacterium isolated from ocean sediments of Laizhou Bay.</title>
        <authorList>
            <person name="Li Y."/>
        </authorList>
    </citation>
    <scope>NUCLEOTIDE SEQUENCE [LARGE SCALE GENOMIC DNA]</scope>
    <source>
        <strain evidence="4 5">13-12</strain>
    </source>
</reference>
<evidence type="ECO:0000313" key="5">
    <source>
        <dbReference type="Proteomes" id="UP000186905"/>
    </source>
</evidence>
<dbReference type="Proteomes" id="UP000186905">
    <property type="component" value="Unassembled WGS sequence"/>
</dbReference>
<dbReference type="InterPro" id="IPR036052">
    <property type="entry name" value="TrpB-like_PALP_sf"/>
</dbReference>
<dbReference type="STRING" id="1903952.BIT28_22495"/>
<keyword evidence="2" id="KW-0663">Pyridoxal phosphate</keyword>
<keyword evidence="5" id="KW-1185">Reference proteome</keyword>
<dbReference type="NCBIfam" id="TIGR01747">
    <property type="entry name" value="diampropi_NH3ly"/>
    <property type="match status" value="1"/>
</dbReference>
<dbReference type="NCBIfam" id="NF006058">
    <property type="entry name" value="PRK08206.1"/>
    <property type="match status" value="1"/>
</dbReference>
<feature type="domain" description="Tryptophan synthase beta chain-like PALP" evidence="3">
    <location>
        <begin position="35"/>
        <end position="356"/>
    </location>
</feature>
<dbReference type="Pfam" id="PF00291">
    <property type="entry name" value="PALP"/>
    <property type="match status" value="1"/>
</dbReference>
<dbReference type="PANTHER" id="PTHR42937">
    <property type="match status" value="1"/>
</dbReference>
<dbReference type="InterPro" id="IPR019871">
    <property type="entry name" value="DiNH2propionate_NH3-lyase_sub"/>
</dbReference>
<evidence type="ECO:0000313" key="4">
    <source>
        <dbReference type="EMBL" id="OLQ75414.1"/>
    </source>
</evidence>
<dbReference type="FunFam" id="3.40.50.1100:FF:000033">
    <property type="entry name" value="Diaminopropionate ammonia-lyase"/>
    <property type="match status" value="1"/>
</dbReference>
<accession>A0A1Q9GLJ5</accession>
<dbReference type="EMBL" id="MJIL01000075">
    <property type="protein sequence ID" value="OLQ75414.1"/>
    <property type="molecule type" value="Genomic_DNA"/>
</dbReference>
<dbReference type="GO" id="GO:0008838">
    <property type="term" value="F:diaminopropionate ammonia-lyase activity"/>
    <property type="evidence" value="ECO:0007669"/>
    <property type="project" value="InterPro"/>
</dbReference>
<dbReference type="RefSeq" id="WP_075764673.1">
    <property type="nucleotide sequence ID" value="NZ_MJIL01000075.1"/>
</dbReference>
<dbReference type="CDD" id="cd00640">
    <property type="entry name" value="Trp-synth-beta_II"/>
    <property type="match status" value="1"/>
</dbReference>
<dbReference type="PANTHER" id="PTHR42937:SF1">
    <property type="entry name" value="DIAMINOPROPIONATE AMMONIA-LYASE"/>
    <property type="match status" value="1"/>
</dbReference>